<dbReference type="EMBL" id="BORS01000006">
    <property type="protein sequence ID" value="GIO42214.1"/>
    <property type="molecule type" value="Genomic_DNA"/>
</dbReference>
<dbReference type="Proteomes" id="UP000678895">
    <property type="component" value="Unassembled WGS sequence"/>
</dbReference>
<evidence type="ECO:0000313" key="2">
    <source>
        <dbReference type="Proteomes" id="UP000678895"/>
    </source>
</evidence>
<organism evidence="1 2">
    <name type="scientific">Paenibacillus apis</name>
    <dbReference type="NCBI Taxonomy" id="1792174"/>
    <lineage>
        <taxon>Bacteria</taxon>
        <taxon>Bacillati</taxon>
        <taxon>Bacillota</taxon>
        <taxon>Bacilli</taxon>
        <taxon>Bacillales</taxon>
        <taxon>Paenibacillaceae</taxon>
        <taxon>Paenibacillus</taxon>
    </lineage>
</organism>
<keyword evidence="2" id="KW-1185">Reference proteome</keyword>
<comment type="caution">
    <text evidence="1">The sequence shown here is derived from an EMBL/GenBank/DDBJ whole genome shotgun (WGS) entry which is preliminary data.</text>
</comment>
<evidence type="ECO:0000313" key="1">
    <source>
        <dbReference type="EMBL" id="GIO42214.1"/>
    </source>
</evidence>
<gene>
    <name evidence="1" type="ORF">J41TS4_19720</name>
</gene>
<sequence>MAPYNEEYPLSSGDTSLLRRVSMRYGYKVNEEAAFPSTAASFSVNDQL</sequence>
<proteinExistence type="predicted"/>
<accession>A0A919Y096</accession>
<protein>
    <submittedName>
        <fullName evidence="1">Uncharacterized protein</fullName>
    </submittedName>
</protein>
<name>A0A919Y096_9BACL</name>
<reference evidence="1" key="1">
    <citation type="submission" date="2021-03" db="EMBL/GenBank/DDBJ databases">
        <title>Antimicrobial resistance genes in bacteria isolated from Japanese honey, and their potential for conferring macrolide and lincosamide resistance in the American foulbrood pathogen Paenibacillus larvae.</title>
        <authorList>
            <person name="Okamoto M."/>
            <person name="Kumagai M."/>
            <person name="Kanamori H."/>
            <person name="Takamatsu D."/>
        </authorList>
    </citation>
    <scope>NUCLEOTIDE SEQUENCE</scope>
    <source>
        <strain evidence="1">J41TS4</strain>
    </source>
</reference>
<dbReference type="AlphaFoldDB" id="A0A919Y096"/>